<reference evidence="1 2" key="1">
    <citation type="submission" date="2017-02" db="EMBL/GenBank/DDBJ databases">
        <title>Acinetobacter sp. ANC 4945, whole genome shotgun sequencing project.</title>
        <authorList>
            <person name="Radolfova-Krizova L."/>
            <person name="Al Atrouni A."/>
            <person name="Nemec A."/>
        </authorList>
    </citation>
    <scope>NUCLEOTIDE SEQUENCE [LARGE SCALE GENOMIC DNA]</scope>
    <source>
        <strain evidence="1 2">ANC 4945</strain>
    </source>
</reference>
<keyword evidence="2" id="KW-1185">Reference proteome</keyword>
<dbReference type="Proteomes" id="UP000191160">
    <property type="component" value="Unassembled WGS sequence"/>
</dbReference>
<sequence>MSINCPYCFSEQIVQVVNQQVGGPASTGIATSASLATIGATLSKSLPLPLSPMLGGLAGAVIGGLFGSMFDEPPKPAVLTYFHCNHCQQNFR</sequence>
<gene>
    <name evidence="1" type="ORF">B1202_14410</name>
</gene>
<protein>
    <recommendedName>
        <fullName evidence="3">Glycine zipper domain-containing protein</fullName>
    </recommendedName>
</protein>
<comment type="caution">
    <text evidence="1">The sequence shown here is derived from an EMBL/GenBank/DDBJ whole genome shotgun (WGS) entry which is preliminary data.</text>
</comment>
<proteinExistence type="predicted"/>
<dbReference type="AlphaFoldDB" id="A0A1T1GS62"/>
<accession>A0A1T1GS62</accession>
<organism evidence="1 2">
    <name type="scientific">Acinetobacter amyesii</name>
    <dbReference type="NCBI Taxonomy" id="2942470"/>
    <lineage>
        <taxon>Bacteria</taxon>
        <taxon>Pseudomonadati</taxon>
        <taxon>Pseudomonadota</taxon>
        <taxon>Gammaproteobacteria</taxon>
        <taxon>Moraxellales</taxon>
        <taxon>Moraxellaceae</taxon>
        <taxon>Acinetobacter</taxon>
    </lineage>
</organism>
<evidence type="ECO:0008006" key="3">
    <source>
        <dbReference type="Google" id="ProtNLM"/>
    </source>
</evidence>
<dbReference type="RefSeq" id="WP_078191299.1">
    <property type="nucleotide sequence ID" value="NZ_JAMCOZ010000016.1"/>
</dbReference>
<evidence type="ECO:0000313" key="2">
    <source>
        <dbReference type="Proteomes" id="UP000191160"/>
    </source>
</evidence>
<dbReference type="EMBL" id="MVKX01000010">
    <property type="protein sequence ID" value="OOV80297.1"/>
    <property type="molecule type" value="Genomic_DNA"/>
</dbReference>
<name>A0A1T1GS62_9GAMM</name>
<evidence type="ECO:0000313" key="1">
    <source>
        <dbReference type="EMBL" id="OOV80297.1"/>
    </source>
</evidence>